<evidence type="ECO:0000313" key="3">
    <source>
        <dbReference type="Proteomes" id="UP000799772"/>
    </source>
</evidence>
<feature type="region of interest" description="Disordered" evidence="1">
    <location>
        <begin position="1"/>
        <end position="67"/>
    </location>
</feature>
<feature type="compositionally biased region" description="Polar residues" evidence="1">
    <location>
        <begin position="42"/>
        <end position="54"/>
    </location>
</feature>
<comment type="caution">
    <text evidence="2">The sequence shown here is derived from an EMBL/GenBank/DDBJ whole genome shotgun (WGS) entry which is preliminary data.</text>
</comment>
<dbReference type="SUPFAM" id="SSF53335">
    <property type="entry name" value="S-adenosyl-L-methionine-dependent methyltransferases"/>
    <property type="match status" value="1"/>
</dbReference>
<accession>A0A9P4I3B1</accession>
<gene>
    <name evidence="2" type="ORF">NA57DRAFT_50406</name>
</gene>
<dbReference type="InterPro" id="IPR029063">
    <property type="entry name" value="SAM-dependent_MTases_sf"/>
</dbReference>
<name>A0A9P4I3B1_9PEZI</name>
<protein>
    <recommendedName>
        <fullName evidence="4">Methyltransferase type 11 domain-containing protein</fullName>
    </recommendedName>
</protein>
<organism evidence="2 3">
    <name type="scientific">Rhizodiscina lignyota</name>
    <dbReference type="NCBI Taxonomy" id="1504668"/>
    <lineage>
        <taxon>Eukaryota</taxon>
        <taxon>Fungi</taxon>
        <taxon>Dikarya</taxon>
        <taxon>Ascomycota</taxon>
        <taxon>Pezizomycotina</taxon>
        <taxon>Dothideomycetes</taxon>
        <taxon>Pleosporomycetidae</taxon>
        <taxon>Aulographales</taxon>
        <taxon>Rhizodiscinaceae</taxon>
        <taxon>Rhizodiscina</taxon>
    </lineage>
</organism>
<reference evidence="2" key="1">
    <citation type="journal article" date="2020" name="Stud. Mycol.">
        <title>101 Dothideomycetes genomes: a test case for predicting lifestyles and emergence of pathogens.</title>
        <authorList>
            <person name="Haridas S."/>
            <person name="Albert R."/>
            <person name="Binder M."/>
            <person name="Bloem J."/>
            <person name="Labutti K."/>
            <person name="Salamov A."/>
            <person name="Andreopoulos B."/>
            <person name="Baker S."/>
            <person name="Barry K."/>
            <person name="Bills G."/>
            <person name="Bluhm B."/>
            <person name="Cannon C."/>
            <person name="Castanera R."/>
            <person name="Culley D."/>
            <person name="Daum C."/>
            <person name="Ezra D."/>
            <person name="Gonzalez J."/>
            <person name="Henrissat B."/>
            <person name="Kuo A."/>
            <person name="Liang C."/>
            <person name="Lipzen A."/>
            <person name="Lutzoni F."/>
            <person name="Magnuson J."/>
            <person name="Mondo S."/>
            <person name="Nolan M."/>
            <person name="Ohm R."/>
            <person name="Pangilinan J."/>
            <person name="Park H.-J."/>
            <person name="Ramirez L."/>
            <person name="Alfaro M."/>
            <person name="Sun H."/>
            <person name="Tritt A."/>
            <person name="Yoshinaga Y."/>
            <person name="Zwiers L.-H."/>
            <person name="Turgeon B."/>
            <person name="Goodwin S."/>
            <person name="Spatafora J."/>
            <person name="Crous P."/>
            <person name="Grigoriev I."/>
        </authorList>
    </citation>
    <scope>NUCLEOTIDE SEQUENCE</scope>
    <source>
        <strain evidence="2">CBS 133067</strain>
    </source>
</reference>
<dbReference type="Gene3D" id="3.40.50.150">
    <property type="entry name" value="Vaccinia Virus protein VP39"/>
    <property type="match status" value="1"/>
</dbReference>
<proteinExistence type="predicted"/>
<dbReference type="AlphaFoldDB" id="A0A9P4I3B1"/>
<evidence type="ECO:0008006" key="4">
    <source>
        <dbReference type="Google" id="ProtNLM"/>
    </source>
</evidence>
<evidence type="ECO:0000256" key="1">
    <source>
        <dbReference type="SAM" id="MobiDB-lite"/>
    </source>
</evidence>
<sequence>MKAVRPQRPSLGAPFQYPTIAPPTLQGNRQLPPLPLHPSQYRRPSNATVSSGGHDSTGGRFLPSLPGPNSPYSISEFLSAYGDRSLSMATIGTTNNRMSNAESEDKGDAGALVDEDTGLESMANLRFGALMTSKWLSFGRVLFSPAHFELKDPKEDRVLIIDGLGKDWSYYVALTYPQAAVYSLGPDPSAFPSTSPSASNGPFQSMPNHRHIHHPMLTAPFPFPKGFFAAVIFRFPAVGPESAYRTALSECKRVLRPGGYLEISVLDMDLVNMGNCARKAVRGLKMKMAERNPELCLRPVSDVLMKLLGRRGFEGMQRCIVGVPAAGPVRNSSDMDGAPQGEVQPKTAFSFTQLMSDQDNVADSSNITRMVARVGRWWYERCYESSILAADNTVGAPASSTTSIWRDQALLNECEKRGTTFRLLICYAQKPTVAVRRTVSV</sequence>
<evidence type="ECO:0000313" key="2">
    <source>
        <dbReference type="EMBL" id="KAF2092407.1"/>
    </source>
</evidence>
<dbReference type="Proteomes" id="UP000799772">
    <property type="component" value="Unassembled WGS sequence"/>
</dbReference>
<keyword evidence="3" id="KW-1185">Reference proteome</keyword>
<dbReference type="OrthoDB" id="5382952at2759"/>
<dbReference type="EMBL" id="ML978147">
    <property type="protein sequence ID" value="KAF2092407.1"/>
    <property type="molecule type" value="Genomic_DNA"/>
</dbReference>